<dbReference type="EMBL" id="LR796340">
    <property type="protein sequence ID" value="CAB4137611.1"/>
    <property type="molecule type" value="Genomic_DNA"/>
</dbReference>
<dbReference type="InterPro" id="IPR049730">
    <property type="entry name" value="SNF2/RAD54-like_C"/>
</dbReference>
<evidence type="ECO:0000256" key="1">
    <source>
        <dbReference type="ARBA" id="ARBA00022801"/>
    </source>
</evidence>
<accession>A0A6J5LU18</accession>
<dbReference type="SMART" id="SM00490">
    <property type="entry name" value="HELICc"/>
    <property type="match status" value="1"/>
</dbReference>
<proteinExistence type="predicted"/>
<dbReference type="CDD" id="cd18793">
    <property type="entry name" value="SF2_C_SNF"/>
    <property type="match status" value="1"/>
</dbReference>
<evidence type="ECO:0000313" key="4">
    <source>
        <dbReference type="EMBL" id="CAB4137611.1"/>
    </source>
</evidence>
<dbReference type="Pfam" id="PF00271">
    <property type="entry name" value="Helicase_C"/>
    <property type="match status" value="1"/>
</dbReference>
<dbReference type="Gene3D" id="3.40.50.300">
    <property type="entry name" value="P-loop containing nucleotide triphosphate hydrolases"/>
    <property type="match status" value="2"/>
</dbReference>
<feature type="region of interest" description="Disordered" evidence="2">
    <location>
        <begin position="78"/>
        <end position="105"/>
    </location>
</feature>
<sequence length="1533" mass="165805">MLILLFQPPPDMLKAAALPPGARWITVRPHGPGTEGQPVLIQPNPDGSARVIGGAGGKLNYLKLTGVRSEGEYKAEAARKAEARRDEKKRQRERDKADGLTESKTAAREALRAQLKDHEAKFVQTVADAMGWKPEELRFPEEQYQNASPEAVKAAAAAHGRAVFQRAQQAVERQRQALLQGAAERAGEVGEIPMAAADPATISVQDLDPVAPATKGLGYSTEYGKRAEEAGLTREELAAEAEAARPADAKPRAGGEARKEVAAKVAKELEGIRDAGPKVDPNRVLQAKAAVELLKAEKQLRAVRAQAREKMQRIDAAREPVEPKAFVLEEVGRPVDAEVVEGLENDLRTLKTRAFLEELGKMGATEESVGRHIGVGGFNSMNAVALAVGGASMVDRSVVDVLGIAGAAQVLARRLHADLTPEEMKELADGMGGFHVEHYMRLSDSALREAREWHEMAQEIELGEAHDAASLAVAQELNARRREFIGNAQRTLGTALGEMEANAALVVALGQAKKEKLEVSLQRTPIEQAIQQARAIGLERGDYTVAKVGASTILTITAAGMDRLAQPVSREDLARVRGALDIMEGRQDEDDWLPLGVANRPDMAMNIKPGVARTLALPFTSTGDVARDIADFIGGRAADGMPAADIMAALLSEDTMQRAGDRGAFMEALEKIAPLRDGDGKMVRAEAYQDTFDRLADEFAERAYGGRLSPLHRQQFTVDQVAVDALHRALAEHPEGVVAFKPVGELTPQDQGALREVFAQEHGRTDPAAAGLVEELKKLEGAEPEKEVEDMFGRGTNPAWTEWRQRRDETAAKVNAATMNWGKYLDVMGSPARAYEAMQDVVRSRVLGRFAEHHNRLRPGAPLKLGQTVIANDLRHLDALDPKAREARLADQRKLIDSLRERVQGRYAAGSVAEKMESARAQEEAISQAQMGLFGASEEPSPPPGSVEAEAAPAKPPPIGMRHTIGHAAERQIAGMMPIVGHNFRPGEPVKLWRPTMSGPYAGRQRAVKLIEHNGRTGLGMGVGSGKTSIMLSGLTNLIEKGKAKRGIFAVPSIVQGQFHGEALTLLEPGKYSWHCQPGASREERIAALKDPQHHFVVVTHAALRDDMLHLAAKREGAEPAAIAEKLEGMKPAERASYMKELMAAEGISADYLAVDEGHQLLNRQGKENSAMANVLDAVSAHMPYYVNATADPVKNDASEAFDVLAKMDPARYSDRAAFLRKYGVDTSAARDGLRRELARHYYTGSIDPGVKANKREVSVKLHPEQEAELARLDGAAAAARTARMQGRVDVEAAKVLSPSSFEGAEEGKHADIAAKIQASVGIVHNGAVHRAVNGRASTEALAKFAGERKGKPGVVFVHSLQRVEEAAERLKADGHRVVILTGKDSAAEKDKKKRAFTKGEADIILCSDAGAVGANLQHGKWLVQYDTPMTAMVHAQRNGRIHRIGQTEDVELADLVPDHAAVRKARRRLTDKYELREIMTSPLEGLDDTGLAGYLHRVRAGQVEAKTPTFMPAAPDQVPEGLAAPDEQQSLF</sequence>
<dbReference type="PANTHER" id="PTHR10799">
    <property type="entry name" value="SNF2/RAD54 HELICASE FAMILY"/>
    <property type="match status" value="1"/>
</dbReference>
<dbReference type="PROSITE" id="PS51194">
    <property type="entry name" value="HELICASE_CTER"/>
    <property type="match status" value="1"/>
</dbReference>
<evidence type="ECO:0000256" key="2">
    <source>
        <dbReference type="SAM" id="MobiDB-lite"/>
    </source>
</evidence>
<reference evidence="4" key="1">
    <citation type="submission" date="2020-04" db="EMBL/GenBank/DDBJ databases">
        <authorList>
            <person name="Chiriac C."/>
            <person name="Salcher M."/>
            <person name="Ghai R."/>
            <person name="Kavagutti S V."/>
        </authorList>
    </citation>
    <scope>NUCLEOTIDE SEQUENCE</scope>
</reference>
<organism evidence="4">
    <name type="scientific">uncultured Caudovirales phage</name>
    <dbReference type="NCBI Taxonomy" id="2100421"/>
    <lineage>
        <taxon>Viruses</taxon>
        <taxon>Duplodnaviria</taxon>
        <taxon>Heunggongvirae</taxon>
        <taxon>Uroviricota</taxon>
        <taxon>Caudoviricetes</taxon>
        <taxon>Peduoviridae</taxon>
        <taxon>Maltschvirus</taxon>
        <taxon>Maltschvirus maltsch</taxon>
    </lineage>
</organism>
<keyword evidence="1" id="KW-0378">Hydrolase</keyword>
<dbReference type="GO" id="GO:0016787">
    <property type="term" value="F:hydrolase activity"/>
    <property type="evidence" value="ECO:0007669"/>
    <property type="project" value="UniProtKB-KW"/>
</dbReference>
<evidence type="ECO:0000259" key="3">
    <source>
        <dbReference type="PROSITE" id="PS51194"/>
    </source>
</evidence>
<feature type="region of interest" description="Disordered" evidence="2">
    <location>
        <begin position="238"/>
        <end position="259"/>
    </location>
</feature>
<dbReference type="InterPro" id="IPR001650">
    <property type="entry name" value="Helicase_C-like"/>
</dbReference>
<protein>
    <submittedName>
        <fullName evidence="4">HELICc domain containing protein</fullName>
    </submittedName>
</protein>
<dbReference type="InterPro" id="IPR027417">
    <property type="entry name" value="P-loop_NTPase"/>
</dbReference>
<name>A0A6J5LU18_9CAUD</name>
<feature type="domain" description="Helicase C-terminal" evidence="3">
    <location>
        <begin position="1338"/>
        <end position="1485"/>
    </location>
</feature>
<gene>
    <name evidence="4" type="ORF">UFOVP326_43</name>
</gene>
<dbReference type="SUPFAM" id="SSF52540">
    <property type="entry name" value="P-loop containing nucleoside triphosphate hydrolases"/>
    <property type="match status" value="2"/>
</dbReference>